<keyword evidence="12" id="KW-1185">Reference proteome</keyword>
<feature type="domain" description="Acyl-CoA oxidase/dehydrogenase middle" evidence="8">
    <location>
        <begin position="124"/>
        <end position="226"/>
    </location>
</feature>
<comment type="caution">
    <text evidence="11">The sequence shown here is derived from an EMBL/GenBank/DDBJ whole genome shotgun (WGS) entry which is preliminary data.</text>
</comment>
<dbReference type="Proteomes" id="UP000295627">
    <property type="component" value="Unassembled WGS sequence"/>
</dbReference>
<sequence length="398" mass="43480">MDLLLDDETEAFRVEVREFLAANVPNPPLPSYDSPEGAVAHRQWERTLYDAGFSAVSWPKEYGGRDVTLLQWVIFEEEYFKAGAPARISQNGMFLLGPTLFAHGSKDQLDRILPKMANGDEIWAQAWSEPESGSDLASLRSPARKVDGGWRLSGQKIWSSRAPFADRAFGLFRSGAAEPATSGQRPSRHDGLTYFMFDLKAEGVTVRPIPQLDGDPGFAEIFLDDVFVPDEDVIGAVDDGWRVAMSTSSNERGMSLRSPGRFLATADRLVELWKSVSENGFASERVADAWIAAQAYRLHTFGTVTRLSGGGELGAESSITKVFWSELDVALHETAIDLRGADGELTGPPDADWTSGYLFSLGGPIYAGTNEIQRNIIAERILGLPRESSVSARTGGAK</sequence>
<evidence type="ECO:0000313" key="13">
    <source>
        <dbReference type="Proteomes" id="UP000295627"/>
    </source>
</evidence>
<reference evidence="10" key="1">
    <citation type="submission" date="2018-12" db="EMBL/GenBank/DDBJ databases">
        <authorList>
            <person name="Behra P.R.K."/>
            <person name="Das S."/>
            <person name="Pettersson B.M.F."/>
            <person name="Shirreff L."/>
            <person name="Ducote T."/>
            <person name="Jacobsson K.-G."/>
            <person name="Ennis D.G."/>
            <person name="Kirsebom L.A."/>
        </authorList>
    </citation>
    <scope>NUCLEOTIDE SEQUENCE</scope>
    <source>
        <strain evidence="10">DSM 45524</strain>
    </source>
</reference>
<gene>
    <name evidence="11" type="primary">mmgC_3</name>
    <name evidence="11" type="ORF">CCUG63697_00114</name>
    <name evidence="10" type="ORF">EJ571_18195</name>
</gene>
<dbReference type="InterPro" id="IPR009075">
    <property type="entry name" value="AcylCo_DH/oxidase_C"/>
</dbReference>
<dbReference type="Gene3D" id="2.40.110.10">
    <property type="entry name" value="Butyryl-CoA Dehydrogenase, subunit A, domain 2"/>
    <property type="match status" value="1"/>
</dbReference>
<dbReference type="Proteomes" id="UP000295165">
    <property type="component" value="Unassembled WGS sequence"/>
</dbReference>
<dbReference type="PANTHER" id="PTHR43292:SF3">
    <property type="entry name" value="ACYL-COA DEHYDROGENASE FADE29"/>
    <property type="match status" value="1"/>
</dbReference>
<evidence type="ECO:0000256" key="6">
    <source>
        <dbReference type="RuleBase" id="RU362125"/>
    </source>
</evidence>
<evidence type="ECO:0000259" key="9">
    <source>
        <dbReference type="Pfam" id="PF02771"/>
    </source>
</evidence>
<reference evidence="12 13" key="2">
    <citation type="journal article" date="2019" name="Sci. Rep.">
        <title>Extended insight into the Mycobacterium chelonae-abscessus complex through whole genome sequencing of Mycobacterium salmoniphilum outbreak and Mycobacterium salmoniphilum-like strains.</title>
        <authorList>
            <person name="Behra P.R.K."/>
            <person name="Das S."/>
            <person name="Pettersson B.M.F."/>
            <person name="Shirreff L."/>
            <person name="DuCote T."/>
            <person name="Jacobsson K.G."/>
            <person name="Ennis D.G."/>
            <person name="Kirsebom L.A."/>
        </authorList>
    </citation>
    <scope>NUCLEOTIDE SEQUENCE [LARGE SCALE GENOMIC DNA]</scope>
    <source>
        <strain evidence="11 12">CCUG 63697</strain>
        <strain evidence="10 13">DSM 45524</strain>
    </source>
</reference>
<name>A0A4R8RM98_9MYCO</name>
<feature type="domain" description="Acyl-CoA dehydrogenase/oxidase N-terminal" evidence="9">
    <location>
        <begin position="7"/>
        <end position="120"/>
    </location>
</feature>
<keyword evidence="4 6" id="KW-0274">FAD</keyword>
<dbReference type="InterPro" id="IPR013786">
    <property type="entry name" value="AcylCoA_DH/ox_N"/>
</dbReference>
<evidence type="ECO:0000259" key="7">
    <source>
        <dbReference type="Pfam" id="PF00441"/>
    </source>
</evidence>
<evidence type="ECO:0000313" key="11">
    <source>
        <dbReference type="EMBL" id="TDZ53737.1"/>
    </source>
</evidence>
<dbReference type="InterPro" id="IPR046373">
    <property type="entry name" value="Acyl-CoA_Oxase/DH_mid-dom_sf"/>
</dbReference>
<proteinExistence type="inferred from homology"/>
<evidence type="ECO:0000313" key="12">
    <source>
        <dbReference type="Proteomes" id="UP000295165"/>
    </source>
</evidence>
<feature type="domain" description="Acyl-CoA dehydrogenase/oxidase C-terminal" evidence="7">
    <location>
        <begin position="238"/>
        <end position="382"/>
    </location>
</feature>
<keyword evidence="3 6" id="KW-0285">Flavoprotein</keyword>
<accession>A0A4R8RM98</accession>
<dbReference type="EC" id="1.3.99.-" evidence="11"/>
<dbReference type="InterPro" id="IPR052161">
    <property type="entry name" value="Mycobact_Acyl-CoA_DH"/>
</dbReference>
<dbReference type="SUPFAM" id="SSF56645">
    <property type="entry name" value="Acyl-CoA dehydrogenase NM domain-like"/>
    <property type="match status" value="1"/>
</dbReference>
<dbReference type="Gene3D" id="1.20.140.10">
    <property type="entry name" value="Butyryl-CoA Dehydrogenase, subunit A, domain 3"/>
    <property type="match status" value="1"/>
</dbReference>
<evidence type="ECO:0000313" key="10">
    <source>
        <dbReference type="EMBL" id="TDH18560.1"/>
    </source>
</evidence>
<dbReference type="InterPro" id="IPR037069">
    <property type="entry name" value="AcylCoA_DH/ox_N_sf"/>
</dbReference>
<comment type="cofactor">
    <cofactor evidence="1 6">
        <name>FAD</name>
        <dbReference type="ChEBI" id="CHEBI:57692"/>
    </cofactor>
</comment>
<comment type="similarity">
    <text evidence="2 6">Belongs to the acyl-CoA dehydrogenase family.</text>
</comment>
<dbReference type="Gene3D" id="1.10.540.10">
    <property type="entry name" value="Acyl-CoA dehydrogenase/oxidase, N-terminal domain"/>
    <property type="match status" value="1"/>
</dbReference>
<dbReference type="InterPro" id="IPR006091">
    <property type="entry name" value="Acyl-CoA_Oxase/DH_mid-dom"/>
</dbReference>
<protein>
    <submittedName>
        <fullName evidence="11">Acyl-CoA dehydrogenase</fullName>
        <ecNumber evidence="11">1.3.99.-</ecNumber>
    </submittedName>
</protein>
<dbReference type="RefSeq" id="WP_078334322.1">
    <property type="nucleotide sequence ID" value="NZ_MAFQ01000006.1"/>
</dbReference>
<evidence type="ECO:0000256" key="4">
    <source>
        <dbReference type="ARBA" id="ARBA00022827"/>
    </source>
</evidence>
<evidence type="ECO:0000256" key="3">
    <source>
        <dbReference type="ARBA" id="ARBA00022630"/>
    </source>
</evidence>
<keyword evidence="5 6" id="KW-0560">Oxidoreductase</keyword>
<dbReference type="EMBL" id="RXLR01000019">
    <property type="protein sequence ID" value="TDH18560.1"/>
    <property type="molecule type" value="Genomic_DNA"/>
</dbReference>
<evidence type="ECO:0000256" key="1">
    <source>
        <dbReference type="ARBA" id="ARBA00001974"/>
    </source>
</evidence>
<dbReference type="InterPro" id="IPR009100">
    <property type="entry name" value="AcylCoA_DH/oxidase_NM_dom_sf"/>
</dbReference>
<dbReference type="GO" id="GO:0016627">
    <property type="term" value="F:oxidoreductase activity, acting on the CH-CH group of donors"/>
    <property type="evidence" value="ECO:0007669"/>
    <property type="project" value="InterPro"/>
</dbReference>
<dbReference type="EMBL" id="PECC01000011">
    <property type="protein sequence ID" value="TDZ53737.1"/>
    <property type="molecule type" value="Genomic_DNA"/>
</dbReference>
<organism evidence="11 12">
    <name type="scientific">Mycobacteroides franklinii</name>
    <dbReference type="NCBI Taxonomy" id="948102"/>
    <lineage>
        <taxon>Bacteria</taxon>
        <taxon>Bacillati</taxon>
        <taxon>Actinomycetota</taxon>
        <taxon>Actinomycetes</taxon>
        <taxon>Mycobacteriales</taxon>
        <taxon>Mycobacteriaceae</taxon>
        <taxon>Mycobacteroides</taxon>
    </lineage>
</organism>
<dbReference type="SUPFAM" id="SSF47203">
    <property type="entry name" value="Acyl-CoA dehydrogenase C-terminal domain-like"/>
    <property type="match status" value="1"/>
</dbReference>
<evidence type="ECO:0000256" key="5">
    <source>
        <dbReference type="ARBA" id="ARBA00023002"/>
    </source>
</evidence>
<dbReference type="Pfam" id="PF02770">
    <property type="entry name" value="Acyl-CoA_dh_M"/>
    <property type="match status" value="1"/>
</dbReference>
<evidence type="ECO:0000256" key="2">
    <source>
        <dbReference type="ARBA" id="ARBA00009347"/>
    </source>
</evidence>
<dbReference type="Pfam" id="PF02771">
    <property type="entry name" value="Acyl-CoA_dh_N"/>
    <property type="match status" value="1"/>
</dbReference>
<dbReference type="AlphaFoldDB" id="A0A4R8RM98"/>
<dbReference type="PANTHER" id="PTHR43292">
    <property type="entry name" value="ACYL-COA DEHYDROGENASE"/>
    <property type="match status" value="1"/>
</dbReference>
<dbReference type="GO" id="GO:0005886">
    <property type="term" value="C:plasma membrane"/>
    <property type="evidence" value="ECO:0007669"/>
    <property type="project" value="TreeGrafter"/>
</dbReference>
<dbReference type="InterPro" id="IPR036250">
    <property type="entry name" value="AcylCo_DH-like_C"/>
</dbReference>
<dbReference type="Pfam" id="PF00441">
    <property type="entry name" value="Acyl-CoA_dh_1"/>
    <property type="match status" value="1"/>
</dbReference>
<dbReference type="GO" id="GO:0050660">
    <property type="term" value="F:flavin adenine dinucleotide binding"/>
    <property type="evidence" value="ECO:0007669"/>
    <property type="project" value="InterPro"/>
</dbReference>
<evidence type="ECO:0000259" key="8">
    <source>
        <dbReference type="Pfam" id="PF02770"/>
    </source>
</evidence>